<accession>A0A6A6IJW0</accession>
<sequence length="609" mass="68411">MSIVRNNVQLQANSAMKEAAHFGLHTTDNCCNEVVADQSQLLKLMTYHNSTICSEMITMGESNFIDRRIAPLTQETAQRLPRSIVNCILGIAAVHMASRNPGHRALERLALETKVNVFQSHNYLLQTPQSQLDQQPDVIICSGILIFAMDLIEHGMSRWMIHTLGSMQVMSSFGGIENLSLFYPHLHVPLFHVAHFETSWIILSHVPLTKTKQASRRAMEMLCNASLPKRKIYNPCPTQLTLALWDIGACAQKMLNSPHPISFAEMHNREQILLDLLGFQPEDATKAIKEEYYKDSAVTEARFKSWDLISRAWKAAITILALRYLYFGRPNLAPQSQIRTSPTPSFATRAGSSSAAQHELGAYHHNIEDFDLSEFVDESAGEENLPDYLTAGLYLNDPLSRSPSPMPSPLPYTEPPASNLWDTRYEIHDEAFTVLSTNFIALHDDLDPVCLRYILVPLLILSLVSRPNSDERALCLSYFAKFKAFMAGPSESASAGSPAPVSPIGGEELELDISWEKLDAYSEIVDRERRENLLSTNVPMDRSAPEWNWWDMLKHIDLNLAWPLTSGTSHFERGSEFWAFKLMSSVVNDDCFNVWLNASSFSQASSSST</sequence>
<dbReference type="InterPro" id="IPR021858">
    <property type="entry name" value="Fun_TF"/>
</dbReference>
<organism evidence="1 2">
    <name type="scientific">Trematosphaeria pertusa</name>
    <dbReference type="NCBI Taxonomy" id="390896"/>
    <lineage>
        <taxon>Eukaryota</taxon>
        <taxon>Fungi</taxon>
        <taxon>Dikarya</taxon>
        <taxon>Ascomycota</taxon>
        <taxon>Pezizomycotina</taxon>
        <taxon>Dothideomycetes</taxon>
        <taxon>Pleosporomycetidae</taxon>
        <taxon>Pleosporales</taxon>
        <taxon>Massarineae</taxon>
        <taxon>Trematosphaeriaceae</taxon>
        <taxon>Trematosphaeria</taxon>
    </lineage>
</organism>
<dbReference type="Pfam" id="PF11951">
    <property type="entry name" value="Fungal_trans_2"/>
    <property type="match status" value="1"/>
</dbReference>
<name>A0A6A6IJW0_9PLEO</name>
<dbReference type="RefSeq" id="XP_033685523.1">
    <property type="nucleotide sequence ID" value="XM_033821302.1"/>
</dbReference>
<proteinExistence type="predicted"/>
<protein>
    <recommendedName>
        <fullName evidence="3">Transcription factor domain-containing protein</fullName>
    </recommendedName>
</protein>
<dbReference type="OrthoDB" id="5386330at2759"/>
<evidence type="ECO:0008006" key="3">
    <source>
        <dbReference type="Google" id="ProtNLM"/>
    </source>
</evidence>
<dbReference type="EMBL" id="ML987193">
    <property type="protein sequence ID" value="KAF2250519.1"/>
    <property type="molecule type" value="Genomic_DNA"/>
</dbReference>
<keyword evidence="2" id="KW-1185">Reference proteome</keyword>
<dbReference type="Proteomes" id="UP000800094">
    <property type="component" value="Unassembled WGS sequence"/>
</dbReference>
<dbReference type="AlphaFoldDB" id="A0A6A6IJW0"/>
<gene>
    <name evidence="1" type="ORF">BU26DRAFT_264976</name>
</gene>
<evidence type="ECO:0000313" key="1">
    <source>
        <dbReference type="EMBL" id="KAF2250519.1"/>
    </source>
</evidence>
<evidence type="ECO:0000313" key="2">
    <source>
        <dbReference type="Proteomes" id="UP000800094"/>
    </source>
</evidence>
<reference evidence="1" key="1">
    <citation type="journal article" date="2020" name="Stud. Mycol.">
        <title>101 Dothideomycetes genomes: a test case for predicting lifestyles and emergence of pathogens.</title>
        <authorList>
            <person name="Haridas S."/>
            <person name="Albert R."/>
            <person name="Binder M."/>
            <person name="Bloem J."/>
            <person name="Labutti K."/>
            <person name="Salamov A."/>
            <person name="Andreopoulos B."/>
            <person name="Baker S."/>
            <person name="Barry K."/>
            <person name="Bills G."/>
            <person name="Bluhm B."/>
            <person name="Cannon C."/>
            <person name="Castanera R."/>
            <person name="Culley D."/>
            <person name="Daum C."/>
            <person name="Ezra D."/>
            <person name="Gonzalez J."/>
            <person name="Henrissat B."/>
            <person name="Kuo A."/>
            <person name="Liang C."/>
            <person name="Lipzen A."/>
            <person name="Lutzoni F."/>
            <person name="Magnuson J."/>
            <person name="Mondo S."/>
            <person name="Nolan M."/>
            <person name="Ohm R."/>
            <person name="Pangilinan J."/>
            <person name="Park H.-J."/>
            <person name="Ramirez L."/>
            <person name="Alfaro M."/>
            <person name="Sun H."/>
            <person name="Tritt A."/>
            <person name="Yoshinaga Y."/>
            <person name="Zwiers L.-H."/>
            <person name="Turgeon B."/>
            <person name="Goodwin S."/>
            <person name="Spatafora J."/>
            <person name="Crous P."/>
            <person name="Grigoriev I."/>
        </authorList>
    </citation>
    <scope>NUCLEOTIDE SEQUENCE</scope>
    <source>
        <strain evidence="1">CBS 122368</strain>
    </source>
</reference>
<dbReference type="GeneID" id="54574632"/>